<dbReference type="EMBL" id="SBII01000012">
    <property type="protein sequence ID" value="RWW92332.1"/>
    <property type="molecule type" value="Genomic_DNA"/>
</dbReference>
<comment type="caution">
    <text evidence="1">The sequence shown here is derived from an EMBL/GenBank/DDBJ whole genome shotgun (WGS) entry which is preliminary data.</text>
</comment>
<accession>A0A444GMV2</accession>
<organism evidence="1 2">
    <name type="scientific">Flavobacterium cerinum</name>
    <dbReference type="NCBI Taxonomy" id="2502784"/>
    <lineage>
        <taxon>Bacteria</taxon>
        <taxon>Pseudomonadati</taxon>
        <taxon>Bacteroidota</taxon>
        <taxon>Flavobacteriia</taxon>
        <taxon>Flavobacteriales</taxon>
        <taxon>Flavobacteriaceae</taxon>
        <taxon>Flavobacterium</taxon>
    </lineage>
</organism>
<gene>
    <name evidence="1" type="ORF">EPI11_15590</name>
</gene>
<reference evidence="1 2" key="1">
    <citation type="submission" date="2019-01" db="EMBL/GenBank/DDBJ databases">
        <title>Flavobacterium sp. nov.,isolated from freshwater.</title>
        <authorList>
            <person name="Zhang R."/>
            <person name="Du Z.-J."/>
        </authorList>
    </citation>
    <scope>NUCLEOTIDE SEQUENCE [LARGE SCALE GENOMIC DNA]</scope>
    <source>
        <strain evidence="1 2">1E403</strain>
    </source>
</reference>
<dbReference type="Proteomes" id="UP000287527">
    <property type="component" value="Unassembled WGS sequence"/>
</dbReference>
<name>A0A444GMV2_9FLAO</name>
<dbReference type="AlphaFoldDB" id="A0A444GMV2"/>
<sequence length="60" mass="6854">MKFKAVILLGTLIAATVSTIMFMRFSNDHKECHTTIKRVTNVKGKTVTVQEHVCKEKYNI</sequence>
<dbReference type="RefSeq" id="WP_128390913.1">
    <property type="nucleotide sequence ID" value="NZ_SBII01000012.1"/>
</dbReference>
<evidence type="ECO:0000313" key="2">
    <source>
        <dbReference type="Proteomes" id="UP000287527"/>
    </source>
</evidence>
<dbReference type="OrthoDB" id="1373894at2"/>
<evidence type="ECO:0000313" key="1">
    <source>
        <dbReference type="EMBL" id="RWW92332.1"/>
    </source>
</evidence>
<protein>
    <submittedName>
        <fullName evidence="1">Uncharacterized protein</fullName>
    </submittedName>
</protein>
<proteinExistence type="predicted"/>
<keyword evidence="2" id="KW-1185">Reference proteome</keyword>